<dbReference type="GO" id="GO:0016740">
    <property type="term" value="F:transferase activity"/>
    <property type="evidence" value="ECO:0007669"/>
    <property type="project" value="UniProtKB-KW"/>
</dbReference>
<keyword evidence="2" id="KW-0808">Transferase</keyword>
<dbReference type="KEGG" id="ecq:ECED1_0914"/>
<reference evidence="3" key="1">
    <citation type="journal article" date="2009" name="PLoS Genet.">
        <title>Organised genome dynamics in the Escherichia coli species results in highly diverse adaptive paths.</title>
        <authorList>
            <person name="Touchon M."/>
            <person name="Hoede C."/>
            <person name="Tenaillon O."/>
            <person name="Barbe V."/>
            <person name="Baeriswyl S."/>
            <person name="Bidet P."/>
            <person name="Bingen E."/>
            <person name="Bonacorsi S."/>
            <person name="Bouchier C."/>
            <person name="Bouvet O."/>
            <person name="Calteau A."/>
            <person name="Chiapello H."/>
            <person name="Clermont O."/>
            <person name="Cruveiller S."/>
            <person name="Danchin A."/>
            <person name="Diard M."/>
            <person name="Dossat C."/>
            <person name="Karoui M.E."/>
            <person name="Frapy E."/>
            <person name="Garry L."/>
            <person name="Ghigo J.M."/>
            <person name="Gilles A.M."/>
            <person name="Johnson J."/>
            <person name="Le Bouguenec C."/>
            <person name="Lescat M."/>
            <person name="Mangenot S."/>
            <person name="Martinez-Jehanne V."/>
            <person name="Matic I."/>
            <person name="Nassif X."/>
            <person name="Oztas S."/>
            <person name="Petit M.A."/>
            <person name="Pichon C."/>
            <person name="Rouy Z."/>
            <person name="Ruf C.S."/>
            <person name="Schneider D."/>
            <person name="Tourret J."/>
            <person name="Vacherie B."/>
            <person name="Vallenet D."/>
            <person name="Medigue C."/>
            <person name="Rocha E.P.C."/>
            <person name="Denamur E."/>
        </authorList>
    </citation>
    <scope>NUCLEOTIDE SEQUENCE [LARGE SCALE GENOMIC DNA]</scope>
    <source>
        <strain evidence="3">ED1a</strain>
    </source>
</reference>
<dbReference type="InterPro" id="IPR033390">
    <property type="entry name" value="Rv2179c-like"/>
</dbReference>
<dbReference type="SUPFAM" id="SSF53098">
    <property type="entry name" value="Ribonuclease H-like"/>
    <property type="match status" value="1"/>
</dbReference>
<name>B7MS02_ECO81</name>
<proteinExistence type="predicted"/>
<dbReference type="EMBL" id="CU928162">
    <property type="protein sequence ID" value="CAR07116.1"/>
    <property type="molecule type" value="Genomic_DNA"/>
</dbReference>
<evidence type="ECO:0000259" key="1">
    <source>
        <dbReference type="Pfam" id="PF16473"/>
    </source>
</evidence>
<organism evidence="2 3">
    <name type="scientific">Escherichia coli O81 (strain ED1a)</name>
    <dbReference type="NCBI Taxonomy" id="585397"/>
    <lineage>
        <taxon>Bacteria</taxon>
        <taxon>Pseudomonadati</taxon>
        <taxon>Pseudomonadota</taxon>
        <taxon>Gammaproteobacteria</taxon>
        <taxon>Enterobacterales</taxon>
        <taxon>Enterobacteriaceae</taxon>
        <taxon>Escherichia</taxon>
    </lineage>
</organism>
<feature type="domain" description="3'-5' exoribonuclease Rv2179c-like" evidence="1">
    <location>
        <begin position="5"/>
        <end position="186"/>
    </location>
</feature>
<protein>
    <submittedName>
        <fullName evidence="2">Ribonuclease (Polynucleotidyl transferase) from prophage</fullName>
    </submittedName>
</protein>
<accession>B7MS02</accession>
<dbReference type="HOGENOM" id="CLU_094039_1_0_6"/>
<dbReference type="Pfam" id="PF16473">
    <property type="entry name" value="Rv2179c-like"/>
    <property type="match status" value="1"/>
</dbReference>
<sequence>MRIMNHLMIDTETLGNGPGAAIFAIGAVFFDPFTGKLGKQFEKFIDPVDSERNGGTVNAATAVWWAGQSVEARSCLRNAEGTELAAVTEFLAFISRNMHDESPGNSLTIWCKGASFDFPILKSAITRTAGEKSIPWCYWNERCMRPLIAMAESTGWKMPGRSGKEAIAHTALGDAVYQAKVVSEIWQRFTTPFLNI</sequence>
<evidence type="ECO:0000313" key="3">
    <source>
        <dbReference type="Proteomes" id="UP000000748"/>
    </source>
</evidence>
<dbReference type="Gene3D" id="3.30.420.10">
    <property type="entry name" value="Ribonuclease H-like superfamily/Ribonuclease H"/>
    <property type="match status" value="1"/>
</dbReference>
<gene>
    <name evidence="2" type="ordered locus">ECED1_0914</name>
</gene>
<evidence type="ECO:0000313" key="2">
    <source>
        <dbReference type="EMBL" id="CAR07116.1"/>
    </source>
</evidence>
<dbReference type="InterPro" id="IPR036397">
    <property type="entry name" value="RNaseH_sf"/>
</dbReference>
<dbReference type="Proteomes" id="UP000000748">
    <property type="component" value="Chromosome"/>
</dbReference>
<dbReference type="InterPro" id="IPR012337">
    <property type="entry name" value="RNaseH-like_sf"/>
</dbReference>
<dbReference type="GO" id="GO:0003676">
    <property type="term" value="F:nucleic acid binding"/>
    <property type="evidence" value="ECO:0007669"/>
    <property type="project" value="InterPro"/>
</dbReference>
<dbReference type="AlphaFoldDB" id="B7MS02"/>